<comment type="catalytic activity">
    <reaction evidence="5">
        <text>beta-D-fructose 6-phosphate + UDP-alpha-D-glucose = sucrose 6(F)-phosphate + UDP + H(+)</text>
        <dbReference type="Rhea" id="RHEA:22172"/>
        <dbReference type="ChEBI" id="CHEBI:15378"/>
        <dbReference type="ChEBI" id="CHEBI:57634"/>
        <dbReference type="ChEBI" id="CHEBI:57723"/>
        <dbReference type="ChEBI" id="CHEBI:58223"/>
        <dbReference type="ChEBI" id="CHEBI:58885"/>
        <dbReference type="EC" id="2.4.1.14"/>
    </reaction>
</comment>
<dbReference type="Gene3D" id="3.90.1070.10">
    <property type="match status" value="1"/>
</dbReference>
<dbReference type="OrthoDB" id="433681at2"/>
<evidence type="ECO:0000256" key="2">
    <source>
        <dbReference type="ARBA" id="ARBA00012536"/>
    </source>
</evidence>
<dbReference type="Gene3D" id="3.40.50.2000">
    <property type="entry name" value="Glycogen Phosphorylase B"/>
    <property type="match status" value="2"/>
</dbReference>
<sequence>MSSTGDRPIYILMISMHGLIRSENLELGRDADTGGQITYVVELARALGKHPSVEKVDLLTRRIEDNNLAPDYRIAEEPLGHHARIIRLPCGPRRYLRKELLWPHLDQMVDQCLNFLRSQGGRLPDLLHTHYADAGYVGQQLSLLLGIPQIHTGHSLGHPKRERLLSSGRKASAIERQFNFERRIAAEESVLEHASMIVTSTQQEIDEQYSLYHHFDHQRFCVIPPGTDTTRFSPPDRRKISSSLQQNIDRFFADPAKPLILTICRPEVRKNLKGLVTAFGRNPGLQQQANLLIVAGTRDDIRELEEAQQEVMQDLLLDIDRYDLWGKVAIPKHISQDDIPELYRLAARRHGVFVNAALTEPFGLTLIEAAASGLPFVAPDDGGPRDIVRNCRSGLLSNTLESEAIAQSLKEVLADRKRWRHWARNGLNGIKRHYNWPAHVNTYMKQVRQVLRRDRKRWRRQMVIKLDSGKSYMPLVNSALISDIDNTLLGDKRALRQLANWLQHHKGRLAFGIATGRVITSAVDILKQWQAPPPAVWITSVGSEIHYGAHLIPDTGWANHIRHKWRRDALEQAMQSLPGLTLQAAENQREFKLSYIVDPDRMPSLEEINHYLRDQQLCAQLIYSHHEFLDLLPIRASKGHAIRYLSYKWGVPLHHFLVAGDSGNDQEMLVGDTLGVVVGNYSEELEPLRGMEQVHFAAGHYAAGIMEGIAHYGFGADEPVPVTQGKEESTHNQKQRK</sequence>
<dbReference type="InterPro" id="IPR006379">
    <property type="entry name" value="HAD-SF_hydro_IIB"/>
</dbReference>
<dbReference type="SUPFAM" id="SSF53756">
    <property type="entry name" value="UDP-Glycosyltransferase/glycogen phosphorylase"/>
    <property type="match status" value="1"/>
</dbReference>
<dbReference type="Gene3D" id="3.40.50.1000">
    <property type="entry name" value="HAD superfamily/HAD-like"/>
    <property type="match status" value="1"/>
</dbReference>
<dbReference type="SFLD" id="SFLDG01141">
    <property type="entry name" value="C2.B.1:_Sucrose_Phosphatase_Li"/>
    <property type="match status" value="1"/>
</dbReference>
<dbReference type="InterPro" id="IPR006380">
    <property type="entry name" value="SPP-like_dom"/>
</dbReference>
<dbReference type="InterPro" id="IPR001296">
    <property type="entry name" value="Glyco_trans_1"/>
</dbReference>
<dbReference type="NCBIfam" id="TIGR02471">
    <property type="entry name" value="sucr_syn_bact_C"/>
    <property type="match status" value="1"/>
</dbReference>
<dbReference type="InterPro" id="IPR044161">
    <property type="entry name" value="SPS"/>
</dbReference>
<organism evidence="9 10">
    <name type="scientific">Methylobacillus rhizosphaerae</name>
    <dbReference type="NCBI Taxonomy" id="551994"/>
    <lineage>
        <taxon>Bacteria</taxon>
        <taxon>Pseudomonadati</taxon>
        <taxon>Pseudomonadota</taxon>
        <taxon>Betaproteobacteria</taxon>
        <taxon>Nitrosomonadales</taxon>
        <taxon>Methylophilaceae</taxon>
        <taxon>Methylobacillus</taxon>
    </lineage>
</organism>
<dbReference type="SFLD" id="SFLDS00003">
    <property type="entry name" value="Haloacid_Dehalogenase"/>
    <property type="match status" value="1"/>
</dbReference>
<dbReference type="PANTHER" id="PTHR46039:SF5">
    <property type="entry name" value="SUCROSE-PHOSPHATE SYNTHASE 3-RELATED"/>
    <property type="match status" value="1"/>
</dbReference>
<accession>A0A238ZB05</accession>
<dbReference type="NCBIfam" id="TIGR02472">
    <property type="entry name" value="sucr_P_syn_N"/>
    <property type="match status" value="1"/>
</dbReference>
<evidence type="ECO:0000259" key="7">
    <source>
        <dbReference type="Pfam" id="PF05116"/>
    </source>
</evidence>
<protein>
    <recommendedName>
        <fullName evidence="2">sucrose-phosphate synthase</fullName>
        <ecNumber evidence="2">2.4.1.14</ecNumber>
    </recommendedName>
</protein>
<dbReference type="SFLD" id="SFLDG01140">
    <property type="entry name" value="C2.B:_Phosphomannomutase_and_P"/>
    <property type="match status" value="1"/>
</dbReference>
<evidence type="ECO:0000259" key="6">
    <source>
        <dbReference type="Pfam" id="PF00534"/>
    </source>
</evidence>
<dbReference type="EC" id="2.4.1.14" evidence="2"/>
<dbReference type="Pfam" id="PF00534">
    <property type="entry name" value="Glycos_transf_1"/>
    <property type="match status" value="1"/>
</dbReference>
<gene>
    <name evidence="9" type="ORF">SAMN05192560_1194</name>
</gene>
<keyword evidence="4" id="KW-0808">Transferase</keyword>
<dbReference type="Pfam" id="PF05116">
    <property type="entry name" value="S6PP"/>
    <property type="match status" value="1"/>
</dbReference>
<dbReference type="EMBL" id="FZOA01000004">
    <property type="protein sequence ID" value="SNR80716.1"/>
    <property type="molecule type" value="Genomic_DNA"/>
</dbReference>
<dbReference type="AlphaFoldDB" id="A0A238ZB05"/>
<dbReference type="NCBIfam" id="TIGR01484">
    <property type="entry name" value="HAD-SF-IIB"/>
    <property type="match status" value="1"/>
</dbReference>
<evidence type="ECO:0000256" key="5">
    <source>
        <dbReference type="ARBA" id="ARBA00047471"/>
    </source>
</evidence>
<dbReference type="SUPFAM" id="SSF56784">
    <property type="entry name" value="HAD-like"/>
    <property type="match status" value="1"/>
</dbReference>
<comment type="similarity">
    <text evidence="1">Belongs to the glycosyltransferase 1 family.</text>
</comment>
<dbReference type="GO" id="GO:0046524">
    <property type="term" value="F:sucrose-phosphate synthase activity"/>
    <property type="evidence" value="ECO:0007669"/>
    <property type="project" value="UniProtKB-EC"/>
</dbReference>
<dbReference type="GO" id="GO:0016791">
    <property type="term" value="F:phosphatase activity"/>
    <property type="evidence" value="ECO:0007669"/>
    <property type="project" value="UniProtKB-ARBA"/>
</dbReference>
<evidence type="ECO:0000256" key="1">
    <source>
        <dbReference type="ARBA" id="ARBA00006530"/>
    </source>
</evidence>
<dbReference type="InterPro" id="IPR012822">
    <property type="entry name" value="SucroseP_synth_GlycoTrfase_dom"/>
</dbReference>
<dbReference type="InterPro" id="IPR012821">
    <property type="entry name" value="Sucrose_P_synth_Pase-like_dom"/>
</dbReference>
<name>A0A238ZB05_9PROT</name>
<feature type="domain" description="Glycosyltransferase subfamily 4-like N-terminal" evidence="8">
    <location>
        <begin position="34"/>
        <end position="231"/>
    </location>
</feature>
<evidence type="ECO:0000256" key="3">
    <source>
        <dbReference type="ARBA" id="ARBA00022676"/>
    </source>
</evidence>
<dbReference type="InterPro" id="IPR023214">
    <property type="entry name" value="HAD_sf"/>
</dbReference>
<evidence type="ECO:0000256" key="4">
    <source>
        <dbReference type="ARBA" id="ARBA00022679"/>
    </source>
</evidence>
<dbReference type="Proteomes" id="UP000198305">
    <property type="component" value="Unassembled WGS sequence"/>
</dbReference>
<dbReference type="Pfam" id="PF13439">
    <property type="entry name" value="Glyco_transf_4"/>
    <property type="match status" value="1"/>
</dbReference>
<feature type="domain" description="Glycosyl transferase family 1" evidence="6">
    <location>
        <begin position="253"/>
        <end position="426"/>
    </location>
</feature>
<reference evidence="10" key="1">
    <citation type="submission" date="2017-06" db="EMBL/GenBank/DDBJ databases">
        <authorList>
            <person name="Varghese N."/>
            <person name="Submissions S."/>
        </authorList>
    </citation>
    <scope>NUCLEOTIDE SEQUENCE [LARGE SCALE GENOMIC DNA]</scope>
    <source>
        <strain evidence="10">Ca-68</strain>
    </source>
</reference>
<evidence type="ECO:0000313" key="9">
    <source>
        <dbReference type="EMBL" id="SNR80716.1"/>
    </source>
</evidence>
<dbReference type="InterPro" id="IPR028098">
    <property type="entry name" value="Glyco_trans_4-like_N"/>
</dbReference>
<dbReference type="RefSeq" id="WP_089375307.1">
    <property type="nucleotide sequence ID" value="NZ_FZOA01000004.1"/>
</dbReference>
<dbReference type="InterPro" id="IPR036412">
    <property type="entry name" value="HAD-like_sf"/>
</dbReference>
<feature type="domain" description="Sucrose phosphatase-like" evidence="7">
    <location>
        <begin position="478"/>
        <end position="713"/>
    </location>
</feature>
<keyword evidence="3" id="KW-0328">Glycosyltransferase</keyword>
<proteinExistence type="inferred from homology"/>
<evidence type="ECO:0000259" key="8">
    <source>
        <dbReference type="Pfam" id="PF13439"/>
    </source>
</evidence>
<evidence type="ECO:0000313" key="10">
    <source>
        <dbReference type="Proteomes" id="UP000198305"/>
    </source>
</evidence>
<keyword evidence="10" id="KW-1185">Reference proteome</keyword>
<dbReference type="PANTHER" id="PTHR46039">
    <property type="entry name" value="SUCROSE-PHOSPHATE SYNTHASE 3-RELATED"/>
    <property type="match status" value="1"/>
</dbReference>